<protein>
    <recommendedName>
        <fullName evidence="7">Vacuolar import/degradation Vid27 C-terminal domain-containing protein</fullName>
    </recommendedName>
</protein>
<feature type="region of interest" description="Disordered" evidence="1">
    <location>
        <begin position="73"/>
        <end position="92"/>
    </location>
</feature>
<dbReference type="Pfam" id="PF08553">
    <property type="entry name" value="VID27"/>
    <property type="match status" value="1"/>
</dbReference>
<feature type="compositionally biased region" description="Acidic residues" evidence="1">
    <location>
        <begin position="73"/>
        <end position="91"/>
    </location>
</feature>
<feature type="domain" description="Vacuolar import/degradation Vid27 C-terminal" evidence="2">
    <location>
        <begin position="407"/>
        <end position="752"/>
    </location>
</feature>
<dbReference type="EMBL" id="PQFF01000270">
    <property type="protein sequence ID" value="RHZ68261.1"/>
    <property type="molecule type" value="Genomic_DNA"/>
</dbReference>
<dbReference type="GO" id="GO:0005737">
    <property type="term" value="C:cytoplasm"/>
    <property type="evidence" value="ECO:0007669"/>
    <property type="project" value="TreeGrafter"/>
</dbReference>
<evidence type="ECO:0000313" key="6">
    <source>
        <dbReference type="Proteomes" id="UP000266861"/>
    </source>
</evidence>
<evidence type="ECO:0008006" key="7">
    <source>
        <dbReference type="Google" id="ProtNLM"/>
    </source>
</evidence>
<dbReference type="PANTHER" id="PTHR31913">
    <property type="entry name" value="VACUOLAR IMPORT AND DEGRADATION PROTEIN 27"/>
    <property type="match status" value="1"/>
</dbReference>
<dbReference type="PANTHER" id="PTHR31913:SF0">
    <property type="entry name" value="VACUOLAR IMPORT AND DEGRADATION PROTEIN 27"/>
    <property type="match status" value="1"/>
</dbReference>
<accession>A0A397HYA4</accession>
<evidence type="ECO:0000313" key="5">
    <source>
        <dbReference type="EMBL" id="RHZ68261.1"/>
    </source>
</evidence>
<feature type="region of interest" description="Disordered" evidence="1">
    <location>
        <begin position="184"/>
        <end position="227"/>
    </location>
</feature>
<dbReference type="Pfam" id="PF17747">
    <property type="entry name" value="VID27_PH"/>
    <property type="match status" value="1"/>
</dbReference>
<dbReference type="InterPro" id="IPR040768">
    <property type="entry name" value="Vid27_PH"/>
</dbReference>
<reference evidence="5 6" key="1">
    <citation type="submission" date="2018-08" db="EMBL/GenBank/DDBJ databases">
        <title>Genome and evolution of the arbuscular mycorrhizal fungus Diversispora epigaea (formerly Glomus versiforme) and its bacterial endosymbionts.</title>
        <authorList>
            <person name="Sun X."/>
            <person name="Fei Z."/>
            <person name="Harrison M."/>
        </authorList>
    </citation>
    <scope>NUCLEOTIDE SEQUENCE [LARGE SCALE GENOMIC DNA]</scope>
    <source>
        <strain evidence="5 6">IT104</strain>
    </source>
</reference>
<feature type="compositionally biased region" description="Acidic residues" evidence="1">
    <location>
        <begin position="368"/>
        <end position="392"/>
    </location>
</feature>
<dbReference type="STRING" id="1348612.A0A397HYA4"/>
<gene>
    <name evidence="5" type="ORF">Glove_296g20</name>
</gene>
<comment type="caution">
    <text evidence="5">The sequence shown here is derived from an EMBL/GenBank/DDBJ whole genome shotgun (WGS) entry which is preliminary data.</text>
</comment>
<dbReference type="Proteomes" id="UP000266861">
    <property type="component" value="Unassembled WGS sequence"/>
</dbReference>
<organism evidence="5 6">
    <name type="scientific">Diversispora epigaea</name>
    <dbReference type="NCBI Taxonomy" id="1348612"/>
    <lineage>
        <taxon>Eukaryota</taxon>
        <taxon>Fungi</taxon>
        <taxon>Fungi incertae sedis</taxon>
        <taxon>Mucoromycota</taxon>
        <taxon>Glomeromycotina</taxon>
        <taxon>Glomeromycetes</taxon>
        <taxon>Diversisporales</taxon>
        <taxon>Diversisporaceae</taxon>
        <taxon>Diversispora</taxon>
    </lineage>
</organism>
<evidence type="ECO:0000256" key="1">
    <source>
        <dbReference type="SAM" id="MobiDB-lite"/>
    </source>
</evidence>
<proteinExistence type="predicted"/>
<feature type="compositionally biased region" description="Polar residues" evidence="1">
    <location>
        <begin position="197"/>
        <end position="211"/>
    </location>
</feature>
<keyword evidence="6" id="KW-1185">Reference proteome</keyword>
<dbReference type="OrthoDB" id="10251113at2759"/>
<feature type="domain" description="Vid27 N-terminal" evidence="4">
    <location>
        <begin position="1"/>
        <end position="172"/>
    </location>
</feature>
<dbReference type="InterPro" id="IPR013863">
    <property type="entry name" value="VID27_C"/>
</dbReference>
<dbReference type="InterPro" id="IPR040458">
    <property type="entry name" value="Vid27"/>
</dbReference>
<evidence type="ECO:0000259" key="4">
    <source>
        <dbReference type="Pfam" id="PF17748"/>
    </source>
</evidence>
<evidence type="ECO:0000259" key="2">
    <source>
        <dbReference type="Pfam" id="PF08553"/>
    </source>
</evidence>
<name>A0A397HYA4_9GLOM</name>
<dbReference type="InterPro" id="IPR040979">
    <property type="entry name" value="Vid27_N"/>
</dbReference>
<feature type="domain" description="Vid27 PH-like" evidence="3">
    <location>
        <begin position="240"/>
        <end position="345"/>
    </location>
</feature>
<dbReference type="GO" id="GO:0005634">
    <property type="term" value="C:nucleus"/>
    <property type="evidence" value="ECO:0007669"/>
    <property type="project" value="TreeGrafter"/>
</dbReference>
<dbReference type="AlphaFoldDB" id="A0A397HYA4"/>
<feature type="region of interest" description="Disordered" evidence="1">
    <location>
        <begin position="368"/>
        <end position="408"/>
    </location>
</feature>
<sequence length="767" mass="87724">MFVIKSLGKLIWGNPNSPQLIQISAGQLYLVRPDSPKGNRECIFHDATAIVRRTGTEWQYQLVIARIFDEGEEELEAEEEEEEEEEEDFESDEKAFLIDETIEFRKGHFEGLTAFCWKDPAGDPEESFEFVCDLNTIAHTVNAFEYTIYYCMYERKYKKSREEATDQDIQSFIYVPKVEKVDKFDKSPSTPIREKSTTSYSSPISATTTPPNRRDISGPSTPKKKTVALDFPDSPSIDLVATAQVELHCFDPNSGEFVLKSPLATAKIMKGRLYEYWLVVDENSTRHVGQRIEPRMNPVFNSAHQCLIWCYFGELSQVHSFLIRFLEREDEYNFKKKYTTSMYETLNETKAKEDEQEYLMNAYQDDIEMPDADSSDQSETDEEETDSSDEESDYRQDKNPSGDTDDVNSQLLVGYKHDRSFVLKGNKIGVFKHTDDDRLEFDSNISEIKKPGGKKFNPTKGMLHEEDSSIILMDPNDEHNLFKMDLEYGKVVEEWNVHDIFPVANIFPSNKFAQTTAEKTMIGMSHNSLFRIDPRLPDAKLVDSQLKSYMTKNNFTCGATDDKGHIAVGSEKGDVKLFDSLGKNAKTNLPALGSGIKGIDVTADGRWIIATTSRYLLLLDTEIKSDPNRKLGFEKSFPKSQKPVPRRLQLKPEHLSLMEVPVNFTPARFNTGESEMEKTIVTSTGPFVITWNFRRVKQGKLYDYQIKRYAEDIVADNFRFGQDRSIVVTLPHDVTLAKKNHLSTPTKAVLSPARYQKKSPNKNNINK</sequence>
<feature type="compositionally biased region" description="Basic and acidic residues" evidence="1">
    <location>
        <begin position="184"/>
        <end position="196"/>
    </location>
</feature>
<dbReference type="Pfam" id="PF17748">
    <property type="entry name" value="VID27_N"/>
    <property type="match status" value="1"/>
</dbReference>
<dbReference type="SUPFAM" id="SSF50978">
    <property type="entry name" value="WD40 repeat-like"/>
    <property type="match status" value="1"/>
</dbReference>
<dbReference type="InterPro" id="IPR036322">
    <property type="entry name" value="WD40_repeat_dom_sf"/>
</dbReference>
<evidence type="ECO:0000259" key="3">
    <source>
        <dbReference type="Pfam" id="PF17747"/>
    </source>
</evidence>